<dbReference type="SUPFAM" id="SSF55486">
    <property type="entry name" value="Metalloproteases ('zincins'), catalytic domain"/>
    <property type="match status" value="1"/>
</dbReference>
<reference evidence="1 2" key="1">
    <citation type="submission" date="2020-10" db="EMBL/GenBank/DDBJ databases">
        <title>Sequencing the genomes of 1000 actinobacteria strains.</title>
        <authorList>
            <person name="Klenk H.-P."/>
        </authorList>
    </citation>
    <scope>NUCLEOTIDE SEQUENCE [LARGE SCALE GENOMIC DNA]</scope>
    <source>
        <strain evidence="1 2">DSM 41803</strain>
    </source>
</reference>
<organism evidence="1 2">
    <name type="scientific">Streptomyces stelliscabiei</name>
    <dbReference type="NCBI Taxonomy" id="146820"/>
    <lineage>
        <taxon>Bacteria</taxon>
        <taxon>Bacillati</taxon>
        <taxon>Actinomycetota</taxon>
        <taxon>Actinomycetes</taxon>
        <taxon>Kitasatosporales</taxon>
        <taxon>Streptomycetaceae</taxon>
        <taxon>Streptomyces</taxon>
    </lineage>
</organism>
<evidence type="ECO:0000313" key="2">
    <source>
        <dbReference type="Proteomes" id="UP000629287"/>
    </source>
</evidence>
<keyword evidence="2" id="KW-1185">Reference proteome</keyword>
<evidence type="ECO:0008006" key="3">
    <source>
        <dbReference type="Google" id="ProtNLM"/>
    </source>
</evidence>
<dbReference type="PROSITE" id="PS51257">
    <property type="entry name" value="PROKAR_LIPOPROTEIN"/>
    <property type="match status" value="1"/>
</dbReference>
<protein>
    <recommendedName>
        <fullName evidence="3">Lipoprotein</fullName>
    </recommendedName>
</protein>
<gene>
    <name evidence="1" type="ORF">H4687_002590</name>
</gene>
<accession>A0A8I0P585</accession>
<evidence type="ECO:0000313" key="1">
    <source>
        <dbReference type="EMBL" id="MBE1596461.1"/>
    </source>
</evidence>
<dbReference type="Proteomes" id="UP000629287">
    <property type="component" value="Unassembled WGS sequence"/>
</dbReference>
<name>A0A8I0P585_9ACTN</name>
<comment type="caution">
    <text evidence="1">The sequence shown here is derived from an EMBL/GenBank/DDBJ whole genome shotgun (WGS) entry which is preliminary data.</text>
</comment>
<dbReference type="AlphaFoldDB" id="A0A8I0P585"/>
<sequence>MAGRRRTTRAGSGVLPGRGGVLPAAALALALLAGCGGPTAPDTARSEVLRMLGRRATAVLERDGAAYRATEAAAPSSGQLATGEAEFTNLRSLPLASWSYDLTAFHRSGDRATAEAALRYRIRGYDRAPVTAVRTLSLVRDDEGVWRVAADEPSKEGTEQLWEQGRIRAVRGARSLVLGVGGSAADLRAYAALADRAVPAVTEAWGEDWARRVVVVVPESLEEMAGLLGAPASGYRGIAAVTTGEAGGSARAPADRIVVNPDAYALLGDLGKQVVLTHETTHVATRVHTDTSTPLWLSEGYADWVGYRTVGRTASEVAPELARAVAEGRAPSALPADADFGFSGDSGGLARAYESGWLACRMIADHWGEGRLDAFYRAVGAHGGRGGAVEGALEEVLGTTVEDFTAKWREYVRAQLR</sequence>
<dbReference type="EMBL" id="JADBGF010000001">
    <property type="protein sequence ID" value="MBE1596461.1"/>
    <property type="molecule type" value="Genomic_DNA"/>
</dbReference>
<proteinExistence type="predicted"/>